<comment type="caution">
    <text evidence="2">The sequence shown here is derived from an EMBL/GenBank/DDBJ whole genome shotgun (WGS) entry which is preliminary data.</text>
</comment>
<protein>
    <submittedName>
        <fullName evidence="2">Uncharacterized protein</fullName>
    </submittedName>
</protein>
<name>A0A9P6IRA8_9FUNG</name>
<evidence type="ECO:0000313" key="2">
    <source>
        <dbReference type="EMBL" id="KAF9944972.1"/>
    </source>
</evidence>
<evidence type="ECO:0000256" key="1">
    <source>
        <dbReference type="SAM" id="Phobius"/>
    </source>
</evidence>
<accession>A0A9P6IRA8</accession>
<evidence type="ECO:0000313" key="3">
    <source>
        <dbReference type="Proteomes" id="UP000749646"/>
    </source>
</evidence>
<dbReference type="Proteomes" id="UP000749646">
    <property type="component" value="Unassembled WGS sequence"/>
</dbReference>
<dbReference type="OrthoDB" id="2448870at2759"/>
<feature type="transmembrane region" description="Helical" evidence="1">
    <location>
        <begin position="12"/>
        <end position="32"/>
    </location>
</feature>
<feature type="transmembrane region" description="Helical" evidence="1">
    <location>
        <begin position="44"/>
        <end position="65"/>
    </location>
</feature>
<feature type="non-terminal residue" evidence="2">
    <location>
        <position position="248"/>
    </location>
</feature>
<feature type="transmembrane region" description="Helical" evidence="1">
    <location>
        <begin position="121"/>
        <end position="143"/>
    </location>
</feature>
<reference evidence="2" key="1">
    <citation type="journal article" date="2020" name="Fungal Divers.">
        <title>Resolving the Mortierellaceae phylogeny through synthesis of multi-gene phylogenetics and phylogenomics.</title>
        <authorList>
            <person name="Vandepol N."/>
            <person name="Liber J."/>
            <person name="Desiro A."/>
            <person name="Na H."/>
            <person name="Kennedy M."/>
            <person name="Barry K."/>
            <person name="Grigoriev I.V."/>
            <person name="Miller A.N."/>
            <person name="O'Donnell K."/>
            <person name="Stajich J.E."/>
            <person name="Bonito G."/>
        </authorList>
    </citation>
    <scope>NUCLEOTIDE SEQUENCE</scope>
    <source>
        <strain evidence="2">MES-2147</strain>
    </source>
</reference>
<keyword evidence="1" id="KW-0812">Transmembrane</keyword>
<keyword evidence="1" id="KW-0472">Membrane</keyword>
<proteinExistence type="predicted"/>
<dbReference type="AlphaFoldDB" id="A0A9P6IRA8"/>
<feature type="transmembrane region" description="Helical" evidence="1">
    <location>
        <begin position="197"/>
        <end position="218"/>
    </location>
</feature>
<gene>
    <name evidence="2" type="ORF">BGZ65_011350</name>
</gene>
<keyword evidence="3" id="KW-1185">Reference proteome</keyword>
<organism evidence="2 3">
    <name type="scientific">Modicella reniformis</name>
    <dbReference type="NCBI Taxonomy" id="1440133"/>
    <lineage>
        <taxon>Eukaryota</taxon>
        <taxon>Fungi</taxon>
        <taxon>Fungi incertae sedis</taxon>
        <taxon>Mucoromycota</taxon>
        <taxon>Mortierellomycotina</taxon>
        <taxon>Mortierellomycetes</taxon>
        <taxon>Mortierellales</taxon>
        <taxon>Mortierellaceae</taxon>
        <taxon>Modicella</taxon>
    </lineage>
</organism>
<sequence length="248" mass="28453">MVVATIITVLRCLIGFSTLVAFGLDMFFLYVHKNYKDVVVNWEFYNETVIVGVLFLVIVFSEASYRVRNRRLQQRQSQAAYQDQQQQAEVGHHASYLPPGSASNHHHNVAQRSSSDTFWSVFRFLFVWLLSAGILNVTVKALIKRNRFVFQIPFPRDSSEAAAINWDFGIHDPRDLFNCPETNSDLKSNLCPFNQQVVSVASAAALLAIFEAIFTALLQNPYRRMINVQPQLKREPEVFHQDELRNAQ</sequence>
<keyword evidence="1" id="KW-1133">Transmembrane helix</keyword>
<dbReference type="EMBL" id="JAAAHW010008163">
    <property type="protein sequence ID" value="KAF9944972.1"/>
    <property type="molecule type" value="Genomic_DNA"/>
</dbReference>